<sequence>MFHQMNRFVTRFRDLEQQALSHTPEEERQWRTLKDKLSSPQTGEDHQSVLSRRCIAVTSLYAQAGASFLSSNVAYIWAGNRIPVTFSELPSTISYFYFALDYERRLNRKANPYTSAPMLLIQNDFLRIQIEPPFQKKMTPPIDAAHWLLRTCKDSPVVMIDVSSHWKEKAAQQIFELVDEIWVVFDTDLARLTRLFLVEPAPSWWMTEKRKIKLIANKWNQQLSRTSVMKRISGTLSLWDQESGPVEVEYVLPLMNGEKVGDAHVKASLLLEQFPEEEHAFSPLIHTYKGRVL</sequence>
<organism evidence="2 3">
    <name type="scientific">Brevibacillus centrosporus</name>
    <dbReference type="NCBI Taxonomy" id="54910"/>
    <lineage>
        <taxon>Bacteria</taxon>
        <taxon>Bacillati</taxon>
        <taxon>Bacillota</taxon>
        <taxon>Bacilli</taxon>
        <taxon>Bacillales</taxon>
        <taxon>Paenibacillaceae</taxon>
        <taxon>Brevibacillus</taxon>
    </lineage>
</organism>
<protein>
    <submittedName>
        <fullName evidence="2">Uncharacterized protein</fullName>
    </submittedName>
</protein>
<feature type="region of interest" description="Disordered" evidence="1">
    <location>
        <begin position="23"/>
        <end position="45"/>
    </location>
</feature>
<dbReference type="RefSeq" id="WP_092277426.1">
    <property type="nucleotide sequence ID" value="NZ_BJOE01000047.1"/>
</dbReference>
<proteinExistence type="predicted"/>
<gene>
    <name evidence="2" type="ORF">SAMN05518846_12938</name>
</gene>
<dbReference type="Proteomes" id="UP000198915">
    <property type="component" value="Unassembled WGS sequence"/>
</dbReference>
<reference evidence="3" key="1">
    <citation type="submission" date="2016-10" db="EMBL/GenBank/DDBJ databases">
        <authorList>
            <person name="Varghese N."/>
            <person name="Submissions S."/>
        </authorList>
    </citation>
    <scope>NUCLEOTIDE SEQUENCE [LARGE SCALE GENOMIC DNA]</scope>
    <source>
        <strain evidence="3">OK042</strain>
    </source>
</reference>
<keyword evidence="3" id="KW-1185">Reference proteome</keyword>
<dbReference type="STRING" id="1884381.SAMN05518846_12938"/>
<accession>A0A1I4E6H9</accession>
<name>A0A1I4E6H9_9BACL</name>
<dbReference type="AlphaFoldDB" id="A0A1I4E6H9"/>
<evidence type="ECO:0000256" key="1">
    <source>
        <dbReference type="SAM" id="MobiDB-lite"/>
    </source>
</evidence>
<evidence type="ECO:0000313" key="2">
    <source>
        <dbReference type="EMBL" id="SFL01424.1"/>
    </source>
</evidence>
<dbReference type="EMBL" id="FORT01000029">
    <property type="protein sequence ID" value="SFL01424.1"/>
    <property type="molecule type" value="Genomic_DNA"/>
</dbReference>
<evidence type="ECO:0000313" key="3">
    <source>
        <dbReference type="Proteomes" id="UP000198915"/>
    </source>
</evidence>